<name>A0A5J4NSP6_9TREM</name>
<dbReference type="SMART" id="SM00326">
    <property type="entry name" value="SH3"/>
    <property type="match status" value="3"/>
</dbReference>
<evidence type="ECO:0000256" key="2">
    <source>
        <dbReference type="PROSITE-ProRule" id="PRU00192"/>
    </source>
</evidence>
<dbReference type="PANTHER" id="PTHR14167:SF48">
    <property type="entry name" value="SH3 DOMAIN-CONTAINING PROTEIN 19"/>
    <property type="match status" value="1"/>
</dbReference>
<feature type="region of interest" description="Disordered" evidence="3">
    <location>
        <begin position="485"/>
        <end position="514"/>
    </location>
</feature>
<evidence type="ECO:0000259" key="4">
    <source>
        <dbReference type="PROSITE" id="PS50002"/>
    </source>
</evidence>
<accession>A0A5J4NSP6</accession>
<dbReference type="Proteomes" id="UP000324629">
    <property type="component" value="Unassembled WGS sequence"/>
</dbReference>
<evidence type="ECO:0000313" key="5">
    <source>
        <dbReference type="EMBL" id="KAA3678553.1"/>
    </source>
</evidence>
<dbReference type="InterPro" id="IPR001452">
    <property type="entry name" value="SH3_domain"/>
</dbReference>
<organism evidence="5 6">
    <name type="scientific">Paragonimus westermani</name>
    <dbReference type="NCBI Taxonomy" id="34504"/>
    <lineage>
        <taxon>Eukaryota</taxon>
        <taxon>Metazoa</taxon>
        <taxon>Spiralia</taxon>
        <taxon>Lophotrochozoa</taxon>
        <taxon>Platyhelminthes</taxon>
        <taxon>Trematoda</taxon>
        <taxon>Digenea</taxon>
        <taxon>Plagiorchiida</taxon>
        <taxon>Troglotremata</taxon>
        <taxon>Troglotrematidae</taxon>
        <taxon>Paragonimus</taxon>
    </lineage>
</organism>
<feature type="compositionally biased region" description="Low complexity" evidence="3">
    <location>
        <begin position="640"/>
        <end position="649"/>
    </location>
</feature>
<dbReference type="PROSITE" id="PS50002">
    <property type="entry name" value="SH3"/>
    <property type="match status" value="3"/>
</dbReference>
<sequence length="822" mass="89984">MDLNKIRNAPLIATASNEEHILRLRTNKSRPFLTEIALLSGLLIENKYVISLSTSAPVAYSLRSYGRPSSVTVNCPKKNISKPIRPAPPTGFIRAASAENRRVLYSWTPSNSPCPDTSANALRAETKQTSSELSLCSSISNGIDSSSLLLEPRVLGCTMPKGQPHAIALYDFDTQIDGDLQFKRGDILMLEEVVDEAWYRGRSVNTGQVGIFPMNHVEVRIPLDSGLYTNSQPKPMVFVSSSAINGSTTGVQKQPSQPSSQAIQKPEEVVTNGTVFTMGPATSSLPKRPSRIRISSLSSKFETSSSNLEMPIRTKANLLTSRLNRTVSSASFRSPSPSPAVHPILTSGDSPQVYTSLSPTNHTKMELPHQVIRSSTPSIINSLRPMSHGSVSQLAQTLEHRGIIINRMGYMPSGAKSLFPAATKPMGSSAPNERQKRILSPTDFDASTRQLMHQTPQMVETPLVMIARERNRLLGRADVYSTSTVSNPEFTRDPIPHENNLVPQGPSHSEEKSFRPIVSDRKLLNKPDDEQRGLSSVFEREVSCASGVKFCSVSPTDVFATHYEPPGADLSTSDSKTTVARSKPSACLANHNNSSWNASPATSKGLCTTADIAIATASDASTVSPDNNTSTCKSKLNGVPTTPETETTPSQAVRIPITTTAETSYLQANENGWQRRARDDAQQWLLVLYDYTGTAPGDLTVKAGQVIRCLDPLPKPSDTQALSIPDRWLHCVTWFNVEGQVPSTFVRRILQPQELERWMQYRPRAEAIFEFKAETAGDLSLKVGDIIYLFDAVDANWFRGENARTGYRGIFPAPFVRVLCPL</sequence>
<dbReference type="Gene3D" id="2.30.30.40">
    <property type="entry name" value="SH3 Domains"/>
    <property type="match status" value="3"/>
</dbReference>
<protein>
    <recommendedName>
        <fullName evidence="4">SH3 domain-containing protein</fullName>
    </recommendedName>
</protein>
<dbReference type="InterPro" id="IPR050384">
    <property type="entry name" value="Endophilin_SH3RF"/>
</dbReference>
<evidence type="ECO:0000313" key="6">
    <source>
        <dbReference type="Proteomes" id="UP000324629"/>
    </source>
</evidence>
<comment type="caution">
    <text evidence="5">The sequence shown here is derived from an EMBL/GenBank/DDBJ whole genome shotgun (WGS) entry which is preliminary data.</text>
</comment>
<dbReference type="Pfam" id="PF00018">
    <property type="entry name" value="SH3_1"/>
    <property type="match status" value="2"/>
</dbReference>
<dbReference type="CDD" id="cd00174">
    <property type="entry name" value="SH3"/>
    <property type="match status" value="1"/>
</dbReference>
<reference evidence="5 6" key="1">
    <citation type="journal article" date="2019" name="Gigascience">
        <title>Whole-genome sequence of the oriental lung fluke Paragonimus westermani.</title>
        <authorList>
            <person name="Oey H."/>
            <person name="Zakrzewski M."/>
            <person name="Narain K."/>
            <person name="Devi K.R."/>
            <person name="Agatsuma T."/>
            <person name="Nawaratna S."/>
            <person name="Gobert G.N."/>
            <person name="Jones M.K."/>
            <person name="Ragan M.A."/>
            <person name="McManus D.P."/>
            <person name="Krause L."/>
        </authorList>
    </citation>
    <scope>NUCLEOTIDE SEQUENCE [LARGE SCALE GENOMIC DNA]</scope>
    <source>
        <strain evidence="5 6">IND2009</strain>
    </source>
</reference>
<dbReference type="PANTHER" id="PTHR14167">
    <property type="entry name" value="SH3 DOMAIN-CONTAINING"/>
    <property type="match status" value="1"/>
</dbReference>
<feature type="region of interest" description="Disordered" evidence="3">
    <location>
        <begin position="329"/>
        <end position="349"/>
    </location>
</feature>
<dbReference type="SUPFAM" id="SSF50044">
    <property type="entry name" value="SH3-domain"/>
    <property type="match status" value="3"/>
</dbReference>
<dbReference type="AlphaFoldDB" id="A0A5J4NSP6"/>
<keyword evidence="6" id="KW-1185">Reference proteome</keyword>
<keyword evidence="1 2" id="KW-0728">SH3 domain</keyword>
<dbReference type="InterPro" id="IPR036028">
    <property type="entry name" value="SH3-like_dom_sf"/>
</dbReference>
<dbReference type="EMBL" id="QNGE01001059">
    <property type="protein sequence ID" value="KAA3678553.1"/>
    <property type="molecule type" value="Genomic_DNA"/>
</dbReference>
<feature type="compositionally biased region" description="Polar residues" evidence="3">
    <location>
        <begin position="623"/>
        <end position="634"/>
    </location>
</feature>
<feature type="domain" description="SH3" evidence="4">
    <location>
        <begin position="760"/>
        <end position="821"/>
    </location>
</feature>
<proteinExistence type="predicted"/>
<feature type="domain" description="SH3" evidence="4">
    <location>
        <begin position="161"/>
        <end position="222"/>
    </location>
</feature>
<gene>
    <name evidence="5" type="ORF">DEA37_0011577</name>
</gene>
<evidence type="ECO:0000256" key="1">
    <source>
        <dbReference type="ARBA" id="ARBA00022443"/>
    </source>
</evidence>
<evidence type="ECO:0000256" key="3">
    <source>
        <dbReference type="SAM" id="MobiDB-lite"/>
    </source>
</evidence>
<feature type="region of interest" description="Disordered" evidence="3">
    <location>
        <begin position="620"/>
        <end position="650"/>
    </location>
</feature>
<feature type="domain" description="SH3" evidence="4">
    <location>
        <begin position="680"/>
        <end position="751"/>
    </location>
</feature>